<reference evidence="4 5" key="1">
    <citation type="journal article" date="2011" name="Genome Biol.">
        <title>Comparative genome sequence analysis underscores mycoparasitism as the ancestral life style of Trichoderma.</title>
        <authorList>
            <person name="Kubicek C.P."/>
            <person name="Herrera-Estrella A."/>
            <person name="Seidl-Seiboth V."/>
            <person name="Martinez D.A."/>
            <person name="Druzhinina I.S."/>
            <person name="Thon M."/>
            <person name="Zeilinger S."/>
            <person name="Casas-Flores S."/>
            <person name="Horwitz B.A."/>
            <person name="Mukherjee P.K."/>
            <person name="Mukherjee M."/>
            <person name="Kredics L."/>
            <person name="Alcaraz L.D."/>
            <person name="Aerts A."/>
            <person name="Antal Z."/>
            <person name="Atanasova L."/>
            <person name="Cervantes-Badillo M.G."/>
            <person name="Challacombe J."/>
            <person name="Chertkov O."/>
            <person name="McCluskey K."/>
            <person name="Coulpier F."/>
            <person name="Deshpande N."/>
            <person name="von Doehren H."/>
            <person name="Ebbole D.J."/>
            <person name="Esquivel-Naranjo E.U."/>
            <person name="Fekete E."/>
            <person name="Flipphi M."/>
            <person name="Glaser F."/>
            <person name="Gomez-Rodriguez E.Y."/>
            <person name="Gruber S."/>
            <person name="Han C."/>
            <person name="Henrissat B."/>
            <person name="Hermosa R."/>
            <person name="Hernandez-Onate M."/>
            <person name="Karaffa L."/>
            <person name="Kosti I."/>
            <person name="Le Crom S."/>
            <person name="Lindquist E."/>
            <person name="Lucas S."/>
            <person name="Luebeck M."/>
            <person name="Luebeck P.S."/>
            <person name="Margeot A."/>
            <person name="Metz B."/>
            <person name="Misra M."/>
            <person name="Nevalainen H."/>
            <person name="Omann M."/>
            <person name="Packer N."/>
            <person name="Perrone G."/>
            <person name="Uresti-Rivera E.E."/>
            <person name="Salamov A."/>
            <person name="Schmoll M."/>
            <person name="Seiboth B."/>
            <person name="Shapiro H."/>
            <person name="Sukno S."/>
            <person name="Tamayo-Ramos J.A."/>
            <person name="Tisch D."/>
            <person name="Wiest A."/>
            <person name="Wilkinson H.H."/>
            <person name="Zhang M."/>
            <person name="Coutinho P.M."/>
            <person name="Kenerley C.M."/>
            <person name="Monte E."/>
            <person name="Baker S.E."/>
            <person name="Grigoriev I.V."/>
        </authorList>
    </citation>
    <scope>NUCLEOTIDE SEQUENCE [LARGE SCALE GENOMIC DNA]</scope>
    <source>
        <strain evidence="5">Gv29-8 / FGSC 10586</strain>
    </source>
</reference>
<sequence length="356" mass="37847">MSLPATINAIQVESQGKAVIKEVPLPKLREDYSLVRTTAVAVNPIDWKLIDFDQGLAGTTVGCDYAGVVEAVGPNLTKPFKKGDRIAGLAHGANKVQPENGTFGEYIVVKAGVAFKIPAAISDEEAASLGLGIATVAQGLYRSLKLPLPAKPISESATILIYGGATATGILGIQYAKLSGFTIVTTCSPQNFAYVNSLGVDVVFDYTDAERCIADIREFTQGQLRLAWECVANPATASICARALSTNEKSDYSSLLPINPKDIMAINSNINVRTSVAWMCLGERTEEFGAVSEANHEEYEFGTAFFDLSRELLADGKLKPARQSVNATGGGLAGALKGIEECRYGNVRGAKLVYTL</sequence>
<dbReference type="eggNOG" id="KOG1198">
    <property type="taxonomic scope" value="Eukaryota"/>
</dbReference>
<dbReference type="OMA" id="WECVANP"/>
<dbReference type="PANTHER" id="PTHR45348">
    <property type="entry name" value="HYPOTHETICAL OXIDOREDUCTASE (EUROFUNG)"/>
    <property type="match status" value="1"/>
</dbReference>
<evidence type="ECO:0000256" key="2">
    <source>
        <dbReference type="ARBA" id="ARBA00023002"/>
    </source>
</evidence>
<evidence type="ECO:0000259" key="3">
    <source>
        <dbReference type="SMART" id="SM00829"/>
    </source>
</evidence>
<dbReference type="OrthoDB" id="48317at2759"/>
<gene>
    <name evidence="4" type="ORF">TRIVIDRAFT_55711</name>
</gene>
<dbReference type="STRING" id="413071.G9MFT9"/>
<dbReference type="InterPro" id="IPR013154">
    <property type="entry name" value="ADH-like_N"/>
</dbReference>
<dbReference type="Pfam" id="PF00107">
    <property type="entry name" value="ADH_zinc_N"/>
    <property type="match status" value="1"/>
</dbReference>
<dbReference type="HOGENOM" id="CLU_026673_16_1_1"/>
<protein>
    <recommendedName>
        <fullName evidence="3">Enoyl reductase (ER) domain-containing protein</fullName>
    </recommendedName>
</protein>
<feature type="domain" description="Enoyl reductase (ER)" evidence="3">
    <location>
        <begin position="5"/>
        <end position="285"/>
    </location>
</feature>
<dbReference type="PANTHER" id="PTHR45348:SF2">
    <property type="entry name" value="ZINC-TYPE ALCOHOL DEHYDROGENASE-LIKE PROTEIN C2E1P3.01"/>
    <property type="match status" value="1"/>
</dbReference>
<dbReference type="SUPFAM" id="SSF51735">
    <property type="entry name" value="NAD(P)-binding Rossmann-fold domains"/>
    <property type="match status" value="1"/>
</dbReference>
<dbReference type="GeneID" id="25795549"/>
<evidence type="ECO:0000256" key="1">
    <source>
        <dbReference type="ARBA" id="ARBA00008072"/>
    </source>
</evidence>
<dbReference type="GO" id="GO:0016651">
    <property type="term" value="F:oxidoreductase activity, acting on NAD(P)H"/>
    <property type="evidence" value="ECO:0007669"/>
    <property type="project" value="InterPro"/>
</dbReference>
<name>G9MFT9_HYPVG</name>
<dbReference type="Gene3D" id="3.40.50.720">
    <property type="entry name" value="NAD(P)-binding Rossmann-like Domain"/>
    <property type="match status" value="1"/>
</dbReference>
<proteinExistence type="inferred from homology"/>
<dbReference type="VEuPathDB" id="FungiDB:TRIVIDRAFT_55711"/>
<dbReference type="Proteomes" id="UP000007115">
    <property type="component" value="Unassembled WGS sequence"/>
</dbReference>
<dbReference type="SUPFAM" id="SSF50129">
    <property type="entry name" value="GroES-like"/>
    <property type="match status" value="1"/>
</dbReference>
<dbReference type="FunCoup" id="G9MFT9">
    <property type="interactions" value="234"/>
</dbReference>
<dbReference type="RefSeq" id="XP_013960600.1">
    <property type="nucleotide sequence ID" value="XM_014105125.1"/>
</dbReference>
<dbReference type="SMART" id="SM00829">
    <property type="entry name" value="PKS_ER"/>
    <property type="match status" value="1"/>
</dbReference>
<dbReference type="InterPro" id="IPR047122">
    <property type="entry name" value="Trans-enoyl_RdTase-like"/>
</dbReference>
<keyword evidence="2" id="KW-0560">Oxidoreductase</keyword>
<dbReference type="AlphaFoldDB" id="G9MFT9"/>
<dbReference type="EMBL" id="ABDF02000002">
    <property type="protein sequence ID" value="EHK26390.1"/>
    <property type="molecule type" value="Genomic_DNA"/>
</dbReference>
<comment type="similarity">
    <text evidence="1">Belongs to the zinc-containing alcohol dehydrogenase family.</text>
</comment>
<dbReference type="InterPro" id="IPR013149">
    <property type="entry name" value="ADH-like_C"/>
</dbReference>
<evidence type="ECO:0000313" key="4">
    <source>
        <dbReference type="EMBL" id="EHK26390.1"/>
    </source>
</evidence>
<accession>G9MFT9</accession>
<dbReference type="InterPro" id="IPR036291">
    <property type="entry name" value="NAD(P)-bd_dom_sf"/>
</dbReference>
<dbReference type="Gene3D" id="3.90.180.10">
    <property type="entry name" value="Medium-chain alcohol dehydrogenases, catalytic domain"/>
    <property type="match status" value="1"/>
</dbReference>
<dbReference type="CDD" id="cd08249">
    <property type="entry name" value="enoyl_reductase_like"/>
    <property type="match status" value="1"/>
</dbReference>
<keyword evidence="5" id="KW-1185">Reference proteome</keyword>
<dbReference type="InterPro" id="IPR011032">
    <property type="entry name" value="GroES-like_sf"/>
</dbReference>
<comment type="caution">
    <text evidence="4">The sequence shown here is derived from an EMBL/GenBank/DDBJ whole genome shotgun (WGS) entry which is preliminary data.</text>
</comment>
<dbReference type="InParanoid" id="G9MFT9"/>
<evidence type="ECO:0000313" key="5">
    <source>
        <dbReference type="Proteomes" id="UP000007115"/>
    </source>
</evidence>
<organism evidence="4 5">
    <name type="scientific">Hypocrea virens (strain Gv29-8 / FGSC 10586)</name>
    <name type="common">Gliocladium virens</name>
    <name type="synonym">Trichoderma virens</name>
    <dbReference type="NCBI Taxonomy" id="413071"/>
    <lineage>
        <taxon>Eukaryota</taxon>
        <taxon>Fungi</taxon>
        <taxon>Dikarya</taxon>
        <taxon>Ascomycota</taxon>
        <taxon>Pezizomycotina</taxon>
        <taxon>Sordariomycetes</taxon>
        <taxon>Hypocreomycetidae</taxon>
        <taxon>Hypocreales</taxon>
        <taxon>Hypocreaceae</taxon>
        <taxon>Trichoderma</taxon>
    </lineage>
</organism>
<dbReference type="InterPro" id="IPR020843">
    <property type="entry name" value="ER"/>
</dbReference>
<dbReference type="Pfam" id="PF08240">
    <property type="entry name" value="ADH_N"/>
    <property type="match status" value="1"/>
</dbReference>